<evidence type="ECO:0000313" key="3">
    <source>
        <dbReference type="Proteomes" id="UP001152607"/>
    </source>
</evidence>
<accession>A0A9W4UHL4</accession>
<dbReference type="AlphaFoldDB" id="A0A9W4UHL4"/>
<proteinExistence type="predicted"/>
<protein>
    <submittedName>
        <fullName evidence="2">Uncharacterized protein</fullName>
    </submittedName>
</protein>
<feature type="region of interest" description="Disordered" evidence="1">
    <location>
        <begin position="148"/>
        <end position="173"/>
    </location>
</feature>
<keyword evidence="3" id="KW-1185">Reference proteome</keyword>
<dbReference type="EMBL" id="CAOQHR010000006">
    <property type="protein sequence ID" value="CAI6336130.1"/>
    <property type="molecule type" value="Genomic_DNA"/>
</dbReference>
<comment type="caution">
    <text evidence="2">The sequence shown here is derived from an EMBL/GenBank/DDBJ whole genome shotgun (WGS) entry which is preliminary data.</text>
</comment>
<dbReference type="OrthoDB" id="3763456at2759"/>
<dbReference type="Proteomes" id="UP001152607">
    <property type="component" value="Unassembled WGS sequence"/>
</dbReference>
<reference evidence="2" key="1">
    <citation type="submission" date="2023-01" db="EMBL/GenBank/DDBJ databases">
        <authorList>
            <person name="Van Ghelder C."/>
            <person name="Rancurel C."/>
        </authorList>
    </citation>
    <scope>NUCLEOTIDE SEQUENCE</scope>
    <source>
        <strain evidence="2">CNCM I-4278</strain>
    </source>
</reference>
<name>A0A9W4UHL4_9PLEO</name>
<gene>
    <name evidence="2" type="ORF">PDIGIT_LOCUS9222</name>
</gene>
<sequence length="236" mass="26399">MDEEGVTTRLARDRLAMLTELYTNPSRALGIIPTTAKQQHRNRSYARAKRTRSSGADLNEFPFPLQPSPGLLSTRGYRVAQTPTTATRKHSHHNHLPMPVVIAQDQKNPPLDGCYRDSTATAALLQNSISPPDLDPWVLPDFEDWELEAESPSSPSPRREPWRGAGAAEKSAEWAPLVERAVRSNQERLRLRLEGDGWAFVGRGRYAEDVVEEGRIEEKVDEEFDVVILPRVAGVA</sequence>
<evidence type="ECO:0000313" key="2">
    <source>
        <dbReference type="EMBL" id="CAI6336130.1"/>
    </source>
</evidence>
<feature type="region of interest" description="Disordered" evidence="1">
    <location>
        <begin position="51"/>
        <end position="73"/>
    </location>
</feature>
<evidence type="ECO:0000256" key="1">
    <source>
        <dbReference type="SAM" id="MobiDB-lite"/>
    </source>
</evidence>
<organism evidence="2 3">
    <name type="scientific">Periconia digitata</name>
    <dbReference type="NCBI Taxonomy" id="1303443"/>
    <lineage>
        <taxon>Eukaryota</taxon>
        <taxon>Fungi</taxon>
        <taxon>Dikarya</taxon>
        <taxon>Ascomycota</taxon>
        <taxon>Pezizomycotina</taxon>
        <taxon>Dothideomycetes</taxon>
        <taxon>Pleosporomycetidae</taxon>
        <taxon>Pleosporales</taxon>
        <taxon>Massarineae</taxon>
        <taxon>Periconiaceae</taxon>
        <taxon>Periconia</taxon>
    </lineage>
</organism>